<keyword evidence="1" id="KW-0472">Membrane</keyword>
<proteinExistence type="predicted"/>
<sequence>MKDDDQSNPSCDLLLPFMMGEIEGEELYAFFHHVDTCIDCKQELDAIWPIHSQMLTMGEDHLPNDLLGDLKHKTLEKAFSLRAPHDVEKRVTYQKPRYKKRRVLPYALSAAMLLLGIWIGTSLQTSSIGSNQPQSAGSPSRLVLNTALVATSFAPSAYGEMTIITSGKTEVLMIKVSHLQPIVGHGCYTVWLLKDGSKTLGGRFMVNQAGVGAVTIRVPLGKAYTGIGITKEPHVSDLSPKGPKVLGASVQSV</sequence>
<keyword evidence="1" id="KW-1133">Transmembrane helix</keyword>
<evidence type="ECO:0000313" key="3">
    <source>
        <dbReference type="EMBL" id="MCI0183744.1"/>
    </source>
</evidence>
<feature type="domain" description="Anti-sigma K factor RskA C-terminal" evidence="2">
    <location>
        <begin position="108"/>
        <end position="234"/>
    </location>
</feature>
<dbReference type="Pfam" id="PF10099">
    <property type="entry name" value="RskA_C"/>
    <property type="match status" value="1"/>
</dbReference>
<organism evidence="3 4">
    <name type="scientific">Sulfoacidibacillus ferrooxidans</name>
    <dbReference type="NCBI Taxonomy" id="2005001"/>
    <lineage>
        <taxon>Bacteria</taxon>
        <taxon>Bacillati</taxon>
        <taxon>Bacillota</taxon>
        <taxon>Bacilli</taxon>
        <taxon>Bacillales</taxon>
        <taxon>Alicyclobacillaceae</taxon>
        <taxon>Sulfoacidibacillus</taxon>
    </lineage>
</organism>
<evidence type="ECO:0000313" key="4">
    <source>
        <dbReference type="Proteomes" id="UP001139263"/>
    </source>
</evidence>
<name>A0A9X2ACG1_9BACL</name>
<gene>
    <name evidence="3" type="ORF">MM817_02035</name>
</gene>
<accession>A0A9X2ACG1</accession>
<dbReference type="EMBL" id="JALBUF010000006">
    <property type="protein sequence ID" value="MCI0183744.1"/>
    <property type="molecule type" value="Genomic_DNA"/>
</dbReference>
<comment type="caution">
    <text evidence="3">The sequence shown here is derived from an EMBL/GenBank/DDBJ whole genome shotgun (WGS) entry which is preliminary data.</text>
</comment>
<dbReference type="AlphaFoldDB" id="A0A9X2ACG1"/>
<evidence type="ECO:0000256" key="1">
    <source>
        <dbReference type="SAM" id="Phobius"/>
    </source>
</evidence>
<evidence type="ECO:0000259" key="2">
    <source>
        <dbReference type="Pfam" id="PF10099"/>
    </source>
</evidence>
<reference evidence="3" key="1">
    <citation type="submission" date="2022-03" db="EMBL/GenBank/DDBJ databases">
        <title>Draft Genome Sequence of Firmicute Strain S0AB, a Heterotrophic Iron/Sulfur-Oxidizing Extreme Acidophile.</title>
        <authorList>
            <person name="Vergara E."/>
            <person name="Pakostova E."/>
            <person name="Johnson D.B."/>
            <person name="Holmes D.S."/>
        </authorList>
    </citation>
    <scope>NUCLEOTIDE SEQUENCE</scope>
    <source>
        <strain evidence="3">S0AB</strain>
    </source>
</reference>
<feature type="transmembrane region" description="Helical" evidence="1">
    <location>
        <begin position="103"/>
        <end position="123"/>
    </location>
</feature>
<keyword evidence="1" id="KW-0812">Transmembrane</keyword>
<dbReference type="RefSeq" id="WP_241714398.1">
    <property type="nucleotide sequence ID" value="NZ_JALBUF010000006.1"/>
</dbReference>
<keyword evidence="4" id="KW-1185">Reference proteome</keyword>
<dbReference type="Proteomes" id="UP001139263">
    <property type="component" value="Unassembled WGS sequence"/>
</dbReference>
<dbReference type="GO" id="GO:0005886">
    <property type="term" value="C:plasma membrane"/>
    <property type="evidence" value="ECO:0007669"/>
    <property type="project" value="InterPro"/>
</dbReference>
<protein>
    <recommendedName>
        <fullName evidence="2">Anti-sigma K factor RskA C-terminal domain-containing protein</fullName>
    </recommendedName>
</protein>
<dbReference type="InterPro" id="IPR018764">
    <property type="entry name" value="RskA_C"/>
</dbReference>